<evidence type="ECO:0000313" key="2">
    <source>
        <dbReference type="Proteomes" id="UP001597511"/>
    </source>
</evidence>
<organism evidence="1 2">
    <name type="scientific">Terrimonas rubra</name>
    <dbReference type="NCBI Taxonomy" id="1035890"/>
    <lineage>
        <taxon>Bacteria</taxon>
        <taxon>Pseudomonadati</taxon>
        <taxon>Bacteroidota</taxon>
        <taxon>Chitinophagia</taxon>
        <taxon>Chitinophagales</taxon>
        <taxon>Chitinophagaceae</taxon>
        <taxon>Terrimonas</taxon>
    </lineage>
</organism>
<accession>A0ABW6A292</accession>
<dbReference type="Proteomes" id="UP001597511">
    <property type="component" value="Unassembled WGS sequence"/>
</dbReference>
<proteinExistence type="predicted"/>
<dbReference type="RefSeq" id="WP_386095442.1">
    <property type="nucleotide sequence ID" value="NZ_JBHUOZ010000001.1"/>
</dbReference>
<reference evidence="2" key="1">
    <citation type="journal article" date="2019" name="Int. J. Syst. Evol. Microbiol.">
        <title>The Global Catalogue of Microorganisms (GCM) 10K type strain sequencing project: providing services to taxonomists for standard genome sequencing and annotation.</title>
        <authorList>
            <consortium name="The Broad Institute Genomics Platform"/>
            <consortium name="The Broad Institute Genome Sequencing Center for Infectious Disease"/>
            <person name="Wu L."/>
            <person name="Ma J."/>
        </authorList>
    </citation>
    <scope>NUCLEOTIDE SEQUENCE [LARGE SCALE GENOMIC DNA]</scope>
    <source>
        <strain evidence="2">KCTC 23299</strain>
    </source>
</reference>
<comment type="caution">
    <text evidence="1">The sequence shown here is derived from an EMBL/GenBank/DDBJ whole genome shotgun (WGS) entry which is preliminary data.</text>
</comment>
<evidence type="ECO:0000313" key="1">
    <source>
        <dbReference type="EMBL" id="MFD2918852.1"/>
    </source>
</evidence>
<sequence>MPLNAAYRKFFLVTILSCMGAGRLLSQNNTSPAEIIIIGTIHTGNKKFNHKTLYKTIKAVEPDMILREQDKPYKPVFGLSLVRFFKIGKPSIEQLSVQKYAQRNKNCDIVPYDTLIPDRRGYVKKWIGINKRFFAQLDNASKSASDSILYSDFRKMNKDYYAGVVRSTLAEINHAAVMERTRHLYEVEKKQVLAMGKSYIRDTATVADFEKTLIFWEKRNNYMAEQLIKIANENPGKKILVLCGLNHKYYLTQRLEQAQLLVTDSYKILAKE</sequence>
<protein>
    <recommendedName>
        <fullName evidence="3">TraB family protein</fullName>
    </recommendedName>
</protein>
<gene>
    <name evidence="1" type="ORF">ACFS6H_03955</name>
</gene>
<name>A0ABW6A292_9BACT</name>
<keyword evidence="2" id="KW-1185">Reference proteome</keyword>
<dbReference type="EMBL" id="JBHUOZ010000001">
    <property type="protein sequence ID" value="MFD2918852.1"/>
    <property type="molecule type" value="Genomic_DNA"/>
</dbReference>
<evidence type="ECO:0008006" key="3">
    <source>
        <dbReference type="Google" id="ProtNLM"/>
    </source>
</evidence>